<evidence type="ECO:0000256" key="1">
    <source>
        <dbReference type="ARBA" id="ARBA00004173"/>
    </source>
</evidence>
<dbReference type="Proteomes" id="UP001054902">
    <property type="component" value="Unassembled WGS sequence"/>
</dbReference>
<evidence type="ECO:0000256" key="3">
    <source>
        <dbReference type="ARBA" id="ARBA00023128"/>
    </source>
</evidence>
<evidence type="ECO:0000256" key="5">
    <source>
        <dbReference type="SAM" id="MobiDB-lite"/>
    </source>
</evidence>
<reference evidence="7 8" key="1">
    <citation type="journal article" date="2021" name="Sci. Rep.">
        <title>The genome of the diatom Chaetoceros tenuissimus carries an ancient integrated fragment of an extant virus.</title>
        <authorList>
            <person name="Hongo Y."/>
            <person name="Kimura K."/>
            <person name="Takaki Y."/>
            <person name="Yoshida Y."/>
            <person name="Baba S."/>
            <person name="Kobayashi G."/>
            <person name="Nagasaki K."/>
            <person name="Hano T."/>
            <person name="Tomaru Y."/>
        </authorList>
    </citation>
    <scope>NUCLEOTIDE SEQUENCE [LARGE SCALE GENOMIC DNA]</scope>
    <source>
        <strain evidence="7 8">NIES-3715</strain>
    </source>
</reference>
<protein>
    <recommendedName>
        <fullName evidence="4">Oxidation resistance protein 1</fullName>
    </recommendedName>
</protein>
<sequence>MKAFSCGKPPLPQSSAKNSSTSKIKSTFSCGFDSSADEERGGKATSRLQQLHDSFSYDSIALTRDLFRGFILRRKGSLTKQEHNFLESLVEDGEEDDLNNAMKVLSDKDLFFHPSTWKLKVTASNILGCASSLDDLEENVEDSSKPALSWDTNTVNDVEVFESNLGAVVVEDSTSNSPNKNVDLNNITPIQKSHHRAQSEPLSDKKLRIGTPHRQARVRERRQSQVHSSLWKAHKQGFSLTPVSSFQYNKDGYNSIEIKRQTSSKLRQRQESTSPQAHHHSFRKNGDLTPIARRFDLNKESTSGASSTSFLALDIADSIHSDGGIMSANDSSISFPSIRKSDSFGDSQSSFVSNKLSLTSAIVDSNHLTNNSTRREVENQRKSSYSTTSSSHNLNSENSRNDGDTNSVTESVTSKESFRFGHPMRPARNPSPIPRPKLVKRGFSDGALPPRRDTRLFPSKLDFGNTGVRTSLTKPKIMQRSGSIASQIDVLETIVSQEDSMNLSVGLPEDGLDSLAPPTMIRKASEGSDCGWGLEVADLDSSYVVESMSRLEDVEKLTEDCFSYSNRTEQIGEQWKIRHCASEDVTTNRRNMEQLQSLMDNNDDDEDYPYDITAERYDTWNALTEGEIANEFTLNFTILGTSADDIASMPHVLSPPLMESLNDFLPYSVSDQNFYMKYSMIRDGASLISLLQNTRGSTHTIIALETTEGEVFGSFTSSPWRRTDAGFYGSGEAFLWRMKNSRKTLCTSALDQARLENDIEVFSWTGSNYLTQLCDEDKIALGGGSIANSDHDGFGLLIESDILNGESNPCATFNNPSLCHSDTPGSGFEIVNLEVWTLTPTLTVEEADKMEMARLFLEANIRNQ</sequence>
<feature type="compositionally biased region" description="Polar residues" evidence="5">
    <location>
        <begin position="404"/>
        <end position="415"/>
    </location>
</feature>
<feature type="region of interest" description="Disordered" evidence="5">
    <location>
        <begin position="261"/>
        <end position="289"/>
    </location>
</feature>
<comment type="subcellular location">
    <subcellularLocation>
        <location evidence="1">Mitochondrion</location>
    </subcellularLocation>
</comment>
<comment type="similarity">
    <text evidence="2">Belongs to the OXR1 family.</text>
</comment>
<name>A0AAD3H3D4_9STRA</name>
<keyword evidence="3" id="KW-0496">Mitochondrion</keyword>
<gene>
    <name evidence="7" type="ORF">CTEN210_05272</name>
</gene>
<feature type="compositionally biased region" description="Polar residues" evidence="5">
    <location>
        <begin position="261"/>
        <end position="276"/>
    </location>
</feature>
<dbReference type="PANTHER" id="PTHR23354:SF62">
    <property type="entry name" value="MUSTARD, ISOFORM V"/>
    <property type="match status" value="1"/>
</dbReference>
<dbReference type="GO" id="GO:0005739">
    <property type="term" value="C:mitochondrion"/>
    <property type="evidence" value="ECO:0007669"/>
    <property type="project" value="UniProtKB-SubCell"/>
</dbReference>
<evidence type="ECO:0000256" key="4">
    <source>
        <dbReference type="ARBA" id="ARBA00040604"/>
    </source>
</evidence>
<feature type="compositionally biased region" description="Low complexity" evidence="5">
    <location>
        <begin position="383"/>
        <end position="398"/>
    </location>
</feature>
<feature type="region of interest" description="Disordered" evidence="5">
    <location>
        <begin position="367"/>
        <end position="460"/>
    </location>
</feature>
<proteinExistence type="inferred from homology"/>
<keyword evidence="8" id="KW-1185">Reference proteome</keyword>
<feature type="compositionally biased region" description="Polar residues" evidence="5">
    <location>
        <begin position="13"/>
        <end position="25"/>
    </location>
</feature>
<evidence type="ECO:0000313" key="8">
    <source>
        <dbReference type="Proteomes" id="UP001054902"/>
    </source>
</evidence>
<dbReference type="EMBL" id="BLLK01000029">
    <property type="protein sequence ID" value="GFH48796.1"/>
    <property type="molecule type" value="Genomic_DNA"/>
</dbReference>
<feature type="region of interest" description="Disordered" evidence="5">
    <location>
        <begin position="1"/>
        <end position="25"/>
    </location>
</feature>
<evidence type="ECO:0000313" key="7">
    <source>
        <dbReference type="EMBL" id="GFH48796.1"/>
    </source>
</evidence>
<comment type="caution">
    <text evidence="7">The sequence shown here is derived from an EMBL/GenBank/DDBJ whole genome shotgun (WGS) entry which is preliminary data.</text>
</comment>
<evidence type="ECO:0000256" key="2">
    <source>
        <dbReference type="ARBA" id="ARBA00009540"/>
    </source>
</evidence>
<dbReference type="InterPro" id="IPR006571">
    <property type="entry name" value="TLDc_dom"/>
</dbReference>
<feature type="domain" description="TLDc" evidence="6">
    <location>
        <begin position="651"/>
        <end position="839"/>
    </location>
</feature>
<dbReference type="PROSITE" id="PS51886">
    <property type="entry name" value="TLDC"/>
    <property type="match status" value="1"/>
</dbReference>
<accession>A0AAD3H3D4</accession>
<dbReference type="SMART" id="SM00584">
    <property type="entry name" value="TLDc"/>
    <property type="match status" value="1"/>
</dbReference>
<dbReference type="Pfam" id="PF07534">
    <property type="entry name" value="TLD"/>
    <property type="match status" value="1"/>
</dbReference>
<evidence type="ECO:0000259" key="6">
    <source>
        <dbReference type="PROSITE" id="PS51886"/>
    </source>
</evidence>
<dbReference type="PANTHER" id="PTHR23354">
    <property type="entry name" value="NUCLEOLAR PROTEIN 7/ESTROGEN RECEPTOR COACTIVATOR-RELATED"/>
    <property type="match status" value="1"/>
</dbReference>
<organism evidence="7 8">
    <name type="scientific">Chaetoceros tenuissimus</name>
    <dbReference type="NCBI Taxonomy" id="426638"/>
    <lineage>
        <taxon>Eukaryota</taxon>
        <taxon>Sar</taxon>
        <taxon>Stramenopiles</taxon>
        <taxon>Ochrophyta</taxon>
        <taxon>Bacillariophyta</taxon>
        <taxon>Coscinodiscophyceae</taxon>
        <taxon>Chaetocerotophycidae</taxon>
        <taxon>Chaetocerotales</taxon>
        <taxon>Chaetocerotaceae</taxon>
        <taxon>Chaetoceros</taxon>
    </lineage>
</organism>
<dbReference type="AlphaFoldDB" id="A0AAD3H3D4"/>